<dbReference type="PANTHER" id="PTHR40068:SF1">
    <property type="entry name" value="TRANSCRIPTION REPRESSOR NIAR-RELATED"/>
    <property type="match status" value="1"/>
</dbReference>
<dbReference type="SUPFAM" id="SSF46785">
    <property type="entry name" value="Winged helix' DNA-binding domain"/>
    <property type="match status" value="1"/>
</dbReference>
<dbReference type="InterPro" id="IPR035922">
    <property type="entry name" value="3H_dom_sf"/>
</dbReference>
<feature type="domain" description="Helix-turn-helix type 11" evidence="3">
    <location>
        <begin position="6"/>
        <end position="59"/>
    </location>
</feature>
<reference evidence="4 5" key="1">
    <citation type="submission" date="2019-01" db="EMBL/GenBank/DDBJ databases">
        <authorList>
            <consortium name="Pathogen Informatics"/>
        </authorList>
    </citation>
    <scope>NUCLEOTIDE SEQUENCE [LARGE SCALE GENOMIC DNA]</scope>
    <source>
        <strain evidence="4 5">NCTC10138</strain>
    </source>
</reference>
<dbReference type="Proteomes" id="UP000289841">
    <property type="component" value="Chromosome"/>
</dbReference>
<keyword evidence="1" id="KW-0533">Nickel</keyword>
<dbReference type="Gene3D" id="1.10.10.10">
    <property type="entry name" value="Winged helix-like DNA-binding domain superfamily/Winged helix DNA-binding domain"/>
    <property type="match status" value="1"/>
</dbReference>
<dbReference type="Gene3D" id="3.30.1340.20">
    <property type="entry name" value="3H domain"/>
    <property type="match status" value="1"/>
</dbReference>
<dbReference type="PANTHER" id="PTHR40068">
    <property type="entry name" value="TRANSCRIPTION REPRESSOR NIAR-RELATED"/>
    <property type="match status" value="1"/>
</dbReference>
<dbReference type="GO" id="GO:0046872">
    <property type="term" value="F:metal ion binding"/>
    <property type="evidence" value="ECO:0007669"/>
    <property type="project" value="UniProtKB-KW"/>
</dbReference>
<evidence type="ECO:0000256" key="1">
    <source>
        <dbReference type="PIRSR" id="PIRSR037847-1"/>
    </source>
</evidence>
<feature type="binding site" evidence="1">
    <location>
        <position position="84"/>
    </location>
    <ligand>
        <name>Ni(2+)</name>
        <dbReference type="ChEBI" id="CHEBI:49786"/>
    </ligand>
</feature>
<evidence type="ECO:0000259" key="2">
    <source>
        <dbReference type="Pfam" id="PF02829"/>
    </source>
</evidence>
<feature type="binding site" evidence="1">
    <location>
        <position position="76"/>
    </location>
    <ligand>
        <name>Ni(2+)</name>
        <dbReference type="ChEBI" id="CHEBI:49786"/>
    </ligand>
</feature>
<dbReference type="InterPro" id="IPR036388">
    <property type="entry name" value="WH-like_DNA-bd_sf"/>
</dbReference>
<feature type="binding site" evidence="1">
    <location>
        <position position="139"/>
    </location>
    <ligand>
        <name>Ni(2+)</name>
        <dbReference type="ChEBI" id="CHEBI:49786"/>
    </ligand>
</feature>
<proteinExistence type="predicted"/>
<dbReference type="InterPro" id="IPR013196">
    <property type="entry name" value="HTH_11"/>
</dbReference>
<dbReference type="SUPFAM" id="SSF75500">
    <property type="entry name" value="Putative transcriptional regulator TM1602, C-terminal domain"/>
    <property type="match status" value="1"/>
</dbReference>
<accession>A0A449BBP1</accession>
<organism evidence="4 5">
    <name type="scientific">Haploplasma axanthum</name>
    <name type="common">Acholeplasma axanthum</name>
    <dbReference type="NCBI Taxonomy" id="29552"/>
    <lineage>
        <taxon>Bacteria</taxon>
        <taxon>Bacillati</taxon>
        <taxon>Mycoplasmatota</taxon>
        <taxon>Mollicutes</taxon>
        <taxon>Acholeplasmatales</taxon>
        <taxon>Acholeplasmataceae</taxon>
        <taxon>Haploplasma</taxon>
    </lineage>
</organism>
<dbReference type="InterPro" id="IPR004173">
    <property type="entry name" value="3H_domain"/>
</dbReference>
<dbReference type="InterPro" id="IPR036390">
    <property type="entry name" value="WH_DNA-bd_sf"/>
</dbReference>
<evidence type="ECO:0000313" key="4">
    <source>
        <dbReference type="EMBL" id="VEU79874.1"/>
    </source>
</evidence>
<dbReference type="Pfam" id="PF08279">
    <property type="entry name" value="HTH_11"/>
    <property type="match status" value="1"/>
</dbReference>
<name>A0A449BBP1_HAPAX</name>
<dbReference type="PIRSF" id="PIRSF037847">
    <property type="entry name" value="NiaR"/>
    <property type="match status" value="1"/>
</dbReference>
<dbReference type="RefSeq" id="WP_026390392.1">
    <property type="nucleotide sequence ID" value="NZ_LR215048.1"/>
</dbReference>
<dbReference type="AlphaFoldDB" id="A0A449BBP1"/>
<sequence>MNGQERRNEILHILNNSKLEVSATSLAKKFAVSRQIIVGDIALLRALGHRITALPKGYIIDSNQSEYNSFNVIVKHTPKETIKELTALVNANVIVLDVTINHPTYGILKGDLNIKTLKDIELFLKNRPNLLSSLTDGVHVHTLLYKDKKDLNAALNALNELGFIYND</sequence>
<dbReference type="EMBL" id="LR215048">
    <property type="protein sequence ID" value="VEU79874.1"/>
    <property type="molecule type" value="Genomic_DNA"/>
</dbReference>
<protein>
    <submittedName>
        <fullName evidence="4">Probable transcription repressor NiaR</fullName>
    </submittedName>
</protein>
<dbReference type="KEGG" id="aaxa:NCTC10138_00227"/>
<feature type="domain" description="3H" evidence="2">
    <location>
        <begin position="72"/>
        <end position="163"/>
    </location>
</feature>
<dbReference type="InterPro" id="IPR026043">
    <property type="entry name" value="NadR"/>
</dbReference>
<evidence type="ECO:0000259" key="3">
    <source>
        <dbReference type="Pfam" id="PF08279"/>
    </source>
</evidence>
<dbReference type="Pfam" id="PF02829">
    <property type="entry name" value="3H"/>
    <property type="match status" value="1"/>
</dbReference>
<keyword evidence="5" id="KW-1185">Reference proteome</keyword>
<evidence type="ECO:0000313" key="5">
    <source>
        <dbReference type="Proteomes" id="UP000289841"/>
    </source>
</evidence>
<keyword evidence="1" id="KW-0479">Metal-binding</keyword>
<gene>
    <name evidence="4" type="primary">niaR</name>
    <name evidence="4" type="ORF">NCTC10138_00227</name>
</gene>
<feature type="binding site" evidence="1">
    <location>
        <position position="141"/>
    </location>
    <ligand>
        <name>Ni(2+)</name>
        <dbReference type="ChEBI" id="CHEBI:49786"/>
    </ligand>
</feature>